<feature type="binding site" evidence="8">
    <location>
        <position position="5"/>
    </location>
    <ligand>
        <name>Mg(2+)</name>
        <dbReference type="ChEBI" id="CHEBI:18420"/>
    </ligand>
</feature>
<accession>A0ABV4TY47</accession>
<evidence type="ECO:0000256" key="3">
    <source>
        <dbReference type="ARBA" id="ARBA00022722"/>
    </source>
</evidence>
<name>A0ABV4TY47_9GAMM</name>
<reference evidence="10 11" key="1">
    <citation type="submission" date="2024-08" db="EMBL/GenBank/DDBJ databases">
        <title>Whole-genome sequencing of halo(alkali)philic microorganisms from hypersaline lakes.</title>
        <authorList>
            <person name="Sorokin D.Y."/>
            <person name="Merkel A.Y."/>
            <person name="Messina E."/>
            <person name="Yakimov M."/>
        </authorList>
    </citation>
    <scope>NUCLEOTIDE SEQUENCE [LARGE SCALE GENOMIC DNA]</scope>
    <source>
        <strain evidence="10 11">Cl-TMA</strain>
    </source>
</reference>
<dbReference type="InterPro" id="IPR050556">
    <property type="entry name" value="Type_II_TA_system_RNase"/>
</dbReference>
<dbReference type="HAMAP" id="MF_00265">
    <property type="entry name" value="VapC_Nob1"/>
    <property type="match status" value="1"/>
</dbReference>
<dbReference type="InterPro" id="IPR002716">
    <property type="entry name" value="PIN_dom"/>
</dbReference>
<comment type="function">
    <text evidence="8">Toxic component of a toxin-antitoxin (TA) system. An RNase.</text>
</comment>
<dbReference type="CDD" id="cd18745">
    <property type="entry name" value="PIN_VapC4-5_FitB-like"/>
    <property type="match status" value="1"/>
</dbReference>
<evidence type="ECO:0000256" key="1">
    <source>
        <dbReference type="ARBA" id="ARBA00001946"/>
    </source>
</evidence>
<dbReference type="EMBL" id="JBGUAW010000011">
    <property type="protein sequence ID" value="MFA9462239.1"/>
    <property type="molecule type" value="Genomic_DNA"/>
</dbReference>
<proteinExistence type="inferred from homology"/>
<dbReference type="EC" id="3.1.-.-" evidence="8"/>
<keyword evidence="6 8" id="KW-0460">Magnesium</keyword>
<gene>
    <name evidence="8" type="primary">vapC</name>
    <name evidence="10" type="ORF">ACERLL_15585</name>
</gene>
<evidence type="ECO:0000256" key="2">
    <source>
        <dbReference type="ARBA" id="ARBA00022649"/>
    </source>
</evidence>
<keyword evidence="11" id="KW-1185">Reference proteome</keyword>
<dbReference type="Gene3D" id="3.40.50.1010">
    <property type="entry name" value="5'-nuclease"/>
    <property type="match status" value="1"/>
</dbReference>
<dbReference type="InterPro" id="IPR029060">
    <property type="entry name" value="PIN-like_dom_sf"/>
</dbReference>
<feature type="binding site" evidence="8">
    <location>
        <position position="96"/>
    </location>
    <ligand>
        <name>Mg(2+)</name>
        <dbReference type="ChEBI" id="CHEBI:18420"/>
    </ligand>
</feature>
<evidence type="ECO:0000256" key="5">
    <source>
        <dbReference type="ARBA" id="ARBA00022801"/>
    </source>
</evidence>
<protein>
    <recommendedName>
        <fullName evidence="8">Ribonuclease VapC</fullName>
        <shortName evidence="8">RNase VapC</shortName>
        <ecNumber evidence="8">3.1.-.-</ecNumber>
    </recommendedName>
    <alternativeName>
        <fullName evidence="8">Toxin VapC</fullName>
    </alternativeName>
</protein>
<evidence type="ECO:0000256" key="4">
    <source>
        <dbReference type="ARBA" id="ARBA00022723"/>
    </source>
</evidence>
<dbReference type="PANTHER" id="PTHR33653">
    <property type="entry name" value="RIBONUCLEASE VAPC2"/>
    <property type="match status" value="1"/>
</dbReference>
<evidence type="ECO:0000259" key="9">
    <source>
        <dbReference type="Pfam" id="PF01850"/>
    </source>
</evidence>
<dbReference type="PANTHER" id="PTHR33653:SF1">
    <property type="entry name" value="RIBONUCLEASE VAPC2"/>
    <property type="match status" value="1"/>
</dbReference>
<dbReference type="InterPro" id="IPR022907">
    <property type="entry name" value="VapC_family"/>
</dbReference>
<organism evidence="10 11">
    <name type="scientific">Thiohalorhabdus methylotrophus</name>
    <dbReference type="NCBI Taxonomy" id="3242694"/>
    <lineage>
        <taxon>Bacteria</taxon>
        <taxon>Pseudomonadati</taxon>
        <taxon>Pseudomonadota</taxon>
        <taxon>Gammaproteobacteria</taxon>
        <taxon>Thiohalorhabdales</taxon>
        <taxon>Thiohalorhabdaceae</taxon>
        <taxon>Thiohalorhabdus</taxon>
    </lineage>
</organism>
<sequence>MFALDTNTLIYFFKGQGRVAERLLAQPPAQIAIPMLVVYELEVGIAKSTSPERRRAQLGELLDAVTLLPFDRQAASAAADIRAALETAGQPIGPLDTLIAGTAVAHGATLVTRDVNEFARVRQLSIENWYD</sequence>
<keyword evidence="4 8" id="KW-0479">Metal-binding</keyword>
<evidence type="ECO:0000256" key="7">
    <source>
        <dbReference type="ARBA" id="ARBA00038093"/>
    </source>
</evidence>
<feature type="domain" description="PIN" evidence="9">
    <location>
        <begin position="4"/>
        <end position="122"/>
    </location>
</feature>
<keyword evidence="2 8" id="KW-1277">Toxin-antitoxin system</keyword>
<keyword evidence="8" id="KW-0800">Toxin</keyword>
<evidence type="ECO:0000256" key="6">
    <source>
        <dbReference type="ARBA" id="ARBA00022842"/>
    </source>
</evidence>
<keyword evidence="5 8" id="KW-0378">Hydrolase</keyword>
<keyword evidence="3 8" id="KW-0540">Nuclease</keyword>
<dbReference type="Pfam" id="PF01850">
    <property type="entry name" value="PIN"/>
    <property type="match status" value="1"/>
</dbReference>
<comment type="cofactor">
    <cofactor evidence="1 8">
        <name>Mg(2+)</name>
        <dbReference type="ChEBI" id="CHEBI:18420"/>
    </cofactor>
</comment>
<dbReference type="RefSeq" id="WP_373657022.1">
    <property type="nucleotide sequence ID" value="NZ_JBGUAW010000011.1"/>
</dbReference>
<comment type="caution">
    <text evidence="10">The sequence shown here is derived from an EMBL/GenBank/DDBJ whole genome shotgun (WGS) entry which is preliminary data.</text>
</comment>
<evidence type="ECO:0000256" key="8">
    <source>
        <dbReference type="HAMAP-Rule" id="MF_00265"/>
    </source>
</evidence>
<dbReference type="SUPFAM" id="SSF88723">
    <property type="entry name" value="PIN domain-like"/>
    <property type="match status" value="1"/>
</dbReference>
<evidence type="ECO:0000313" key="11">
    <source>
        <dbReference type="Proteomes" id="UP001575181"/>
    </source>
</evidence>
<evidence type="ECO:0000313" key="10">
    <source>
        <dbReference type="EMBL" id="MFA9462239.1"/>
    </source>
</evidence>
<dbReference type="Proteomes" id="UP001575181">
    <property type="component" value="Unassembled WGS sequence"/>
</dbReference>
<comment type="similarity">
    <text evidence="7 8">Belongs to the PINc/VapC protein family.</text>
</comment>